<accession>A0A2X3E6R0</accession>
<gene>
    <name evidence="1" type="ORF">NCTC8081_01682</name>
</gene>
<protein>
    <submittedName>
        <fullName evidence="1">Sporulation protein YtxC</fullName>
    </submittedName>
</protein>
<proteinExistence type="predicted"/>
<name>A0A2X3E6R0_CLOPF</name>
<evidence type="ECO:0000313" key="1">
    <source>
        <dbReference type="EMBL" id="SQC07549.1"/>
    </source>
</evidence>
<reference evidence="1 2" key="1">
    <citation type="submission" date="2018-06" db="EMBL/GenBank/DDBJ databases">
        <authorList>
            <consortium name="Pathogen Informatics"/>
            <person name="Doyle S."/>
        </authorList>
    </citation>
    <scope>NUCLEOTIDE SEQUENCE [LARGE SCALE GENOMIC DNA]</scope>
    <source>
        <strain evidence="1 2">NCTC8081</strain>
    </source>
</reference>
<dbReference type="InterPro" id="IPR014199">
    <property type="entry name" value="Spore_YtxC"/>
</dbReference>
<dbReference type="AlphaFoldDB" id="A0A2X3E6R0"/>
<dbReference type="RefSeq" id="WP_011592745.1">
    <property type="nucleotide sequence ID" value="NZ_CATNYA010000035.1"/>
</dbReference>
<dbReference type="EMBL" id="UAWO01000002">
    <property type="protein sequence ID" value="SQC07549.1"/>
    <property type="molecule type" value="Genomic_DNA"/>
</dbReference>
<sequence>MLLMTLCCEDEKNLIKDMQNIKNVLKSKGIIIGVSESISYGTHFVKIYYGNSEFDENMRATIMLYISNVIYNVIVEHYREKEMLHYINENYFFLKHDEILDIDLAINKILKGDQKICSDKDFYCLNKINDIIENIKEFILENDYVNIEGFITFRMKNFLKDIECIIDKVVEDYMIEKEYNEFIKLLKYFVDIQDCKLEEVNIIVQKNGSYEVKDSKGLDIFKDFLNEITDAAEVGIINTEDIIISGLITNVPKKIKIYNEEYCINKEFIQTIKSVFGERVETHRSYNNILKK</sequence>
<dbReference type="NCBIfam" id="TIGR02834">
    <property type="entry name" value="spo_ytxC"/>
    <property type="match status" value="1"/>
</dbReference>
<dbReference type="Pfam" id="PF08812">
    <property type="entry name" value="YtxC"/>
    <property type="match status" value="1"/>
</dbReference>
<organism evidence="1 2">
    <name type="scientific">Clostridium perfringens</name>
    <dbReference type="NCBI Taxonomy" id="1502"/>
    <lineage>
        <taxon>Bacteria</taxon>
        <taxon>Bacillati</taxon>
        <taxon>Bacillota</taxon>
        <taxon>Clostridia</taxon>
        <taxon>Eubacteriales</taxon>
        <taxon>Clostridiaceae</taxon>
        <taxon>Clostridium</taxon>
    </lineage>
</organism>
<evidence type="ECO:0000313" key="2">
    <source>
        <dbReference type="Proteomes" id="UP000250234"/>
    </source>
</evidence>
<dbReference type="Proteomes" id="UP000250234">
    <property type="component" value="Unassembled WGS sequence"/>
</dbReference>